<comment type="caution">
    <text evidence="5">The sequence shown here is derived from an EMBL/GenBank/DDBJ whole genome shotgun (WGS) entry which is preliminary data.</text>
</comment>
<dbReference type="AlphaFoldDB" id="A0A4R1HH62"/>
<dbReference type="Pfam" id="PF06737">
    <property type="entry name" value="Transglycosylas"/>
    <property type="match status" value="1"/>
</dbReference>
<evidence type="ECO:0000259" key="4">
    <source>
        <dbReference type="Pfam" id="PF06737"/>
    </source>
</evidence>
<dbReference type="CDD" id="cd13925">
    <property type="entry name" value="RPF"/>
    <property type="match status" value="1"/>
</dbReference>
<protein>
    <submittedName>
        <fullName evidence="5">Transglycosylase-like protein with SLT domain</fullName>
    </submittedName>
</protein>
<evidence type="ECO:0000313" key="5">
    <source>
        <dbReference type="EMBL" id="TCK21554.1"/>
    </source>
</evidence>
<dbReference type="InterPro" id="IPR010618">
    <property type="entry name" value="RPF"/>
</dbReference>
<keyword evidence="2" id="KW-0378">Hydrolase</keyword>
<dbReference type="GO" id="GO:0016787">
    <property type="term" value="F:hydrolase activity"/>
    <property type="evidence" value="ECO:0007669"/>
    <property type="project" value="UniProtKB-KW"/>
</dbReference>
<evidence type="ECO:0000256" key="2">
    <source>
        <dbReference type="ARBA" id="ARBA00022801"/>
    </source>
</evidence>
<dbReference type="Gene3D" id="1.10.530.10">
    <property type="match status" value="1"/>
</dbReference>
<feature type="chain" id="PRO_5020478846" evidence="3">
    <location>
        <begin position="38"/>
        <end position="132"/>
    </location>
</feature>
<dbReference type="InterPro" id="IPR023346">
    <property type="entry name" value="Lysozyme-like_dom_sf"/>
</dbReference>
<evidence type="ECO:0000256" key="1">
    <source>
        <dbReference type="ARBA" id="ARBA00010830"/>
    </source>
</evidence>
<dbReference type="RefSeq" id="WP_132430292.1">
    <property type="nucleotide sequence ID" value="NZ_SMFZ01000002.1"/>
</dbReference>
<dbReference type="SUPFAM" id="SSF53955">
    <property type="entry name" value="Lysozyme-like"/>
    <property type="match status" value="1"/>
</dbReference>
<dbReference type="Proteomes" id="UP000295560">
    <property type="component" value="Unassembled WGS sequence"/>
</dbReference>
<reference evidence="5 6" key="1">
    <citation type="submission" date="2019-03" db="EMBL/GenBank/DDBJ databases">
        <title>Sequencing the genomes of 1000 actinobacteria strains.</title>
        <authorList>
            <person name="Klenk H.-P."/>
        </authorList>
    </citation>
    <scope>NUCLEOTIDE SEQUENCE [LARGE SCALE GENOMIC DNA]</scope>
    <source>
        <strain evidence="5 6">DSM 44969</strain>
    </source>
</reference>
<accession>A0A4R1HH62</accession>
<dbReference type="EMBL" id="SMFZ01000002">
    <property type="protein sequence ID" value="TCK21554.1"/>
    <property type="molecule type" value="Genomic_DNA"/>
</dbReference>
<comment type="similarity">
    <text evidence="1">Belongs to the transglycosylase family. Rpf subfamily.</text>
</comment>
<dbReference type="OrthoDB" id="1404170at2"/>
<feature type="domain" description="Resuscitation-promoting factor core lysozyme-like" evidence="4">
    <location>
        <begin position="49"/>
        <end position="125"/>
    </location>
</feature>
<feature type="signal peptide" evidence="3">
    <location>
        <begin position="1"/>
        <end position="37"/>
    </location>
</feature>
<sequence>MAGRHRKPTNTGRFIARTGAMTMMAAAPLGMAGTAMAAPDAGGGAAPSAAKDATWDKLAECESTGNWQADTGNGFKGGLQFTPSTWKRFGGTEHAATPDQASREQQIEVAKKVQEEQGWKAWPACTKKLGWR</sequence>
<keyword evidence="6" id="KW-1185">Reference proteome</keyword>
<proteinExistence type="inferred from homology"/>
<evidence type="ECO:0000313" key="6">
    <source>
        <dbReference type="Proteomes" id="UP000295560"/>
    </source>
</evidence>
<organism evidence="5 6">
    <name type="scientific">Pseudonocardia endophytica</name>
    <dbReference type="NCBI Taxonomy" id="401976"/>
    <lineage>
        <taxon>Bacteria</taxon>
        <taxon>Bacillati</taxon>
        <taxon>Actinomycetota</taxon>
        <taxon>Actinomycetes</taxon>
        <taxon>Pseudonocardiales</taxon>
        <taxon>Pseudonocardiaceae</taxon>
        <taxon>Pseudonocardia</taxon>
    </lineage>
</organism>
<gene>
    <name evidence="5" type="ORF">EV378_5542</name>
</gene>
<evidence type="ECO:0000256" key="3">
    <source>
        <dbReference type="SAM" id="SignalP"/>
    </source>
</evidence>
<name>A0A4R1HH62_PSEEN</name>
<keyword evidence="3" id="KW-0732">Signal</keyword>